<dbReference type="RefSeq" id="WP_209466463.1">
    <property type="nucleotide sequence ID" value="NZ_JAGGLG010000012.1"/>
</dbReference>
<name>A0ABS4JS35_9FIRM</name>
<keyword evidence="2" id="KW-1185">Reference proteome</keyword>
<sequence length="249" mass="27179">MQARRETDLYGPVKALLEGMGFTVKGEVNGCDLVAVRGEDLVIVELKRTFTLDLVLQGVERLRLSEAVYLAVEEPGRSGSSRRWSQVKALCRRLGVGLITVRFRGTGPSATVLLDPEPVRPRAARKRRIALLREFHARSGDRNTGGSTRRPLVTAYREDALRLAAFLQRRGPAPLRAIRSETGVQRAGAILQDDHYRWFERVSRGVYRLSPAGEAALQTYADVVNALAESAAAQQGLPGPGGGAEPPCP</sequence>
<reference evidence="1 2" key="1">
    <citation type="submission" date="2021-03" db="EMBL/GenBank/DDBJ databases">
        <title>Genomic Encyclopedia of Type Strains, Phase IV (KMG-IV): sequencing the most valuable type-strain genomes for metagenomic binning, comparative biology and taxonomic classification.</title>
        <authorList>
            <person name="Goeker M."/>
        </authorList>
    </citation>
    <scope>NUCLEOTIDE SEQUENCE [LARGE SCALE GENOMIC DNA]</scope>
    <source>
        <strain evidence="1 2">DSM 27138</strain>
    </source>
</reference>
<comment type="caution">
    <text evidence="1">The sequence shown here is derived from an EMBL/GenBank/DDBJ whole genome shotgun (WGS) entry which is preliminary data.</text>
</comment>
<evidence type="ECO:0008006" key="3">
    <source>
        <dbReference type="Google" id="ProtNLM"/>
    </source>
</evidence>
<protein>
    <recommendedName>
        <fullName evidence="3">NERD domain-containing protein</fullName>
    </recommendedName>
</protein>
<dbReference type="Pfam" id="PF09929">
    <property type="entry name" value="DUF2161"/>
    <property type="match status" value="1"/>
</dbReference>
<dbReference type="Proteomes" id="UP001519289">
    <property type="component" value="Unassembled WGS sequence"/>
</dbReference>
<evidence type="ECO:0000313" key="2">
    <source>
        <dbReference type="Proteomes" id="UP001519289"/>
    </source>
</evidence>
<gene>
    <name evidence="1" type="ORF">J2Z79_001743</name>
</gene>
<proteinExistence type="predicted"/>
<organism evidence="1 2">
    <name type="scientific">Symbiobacterium terraclitae</name>
    <dbReference type="NCBI Taxonomy" id="557451"/>
    <lineage>
        <taxon>Bacteria</taxon>
        <taxon>Bacillati</taxon>
        <taxon>Bacillota</taxon>
        <taxon>Clostridia</taxon>
        <taxon>Eubacteriales</taxon>
        <taxon>Symbiobacteriaceae</taxon>
        <taxon>Symbiobacterium</taxon>
    </lineage>
</organism>
<dbReference type="InterPro" id="IPR018679">
    <property type="entry name" value="DUF2161"/>
</dbReference>
<dbReference type="EMBL" id="JAGGLG010000012">
    <property type="protein sequence ID" value="MBP2018335.1"/>
    <property type="molecule type" value="Genomic_DNA"/>
</dbReference>
<evidence type="ECO:0000313" key="1">
    <source>
        <dbReference type="EMBL" id="MBP2018335.1"/>
    </source>
</evidence>
<accession>A0ABS4JS35</accession>